<evidence type="ECO:0000259" key="1">
    <source>
        <dbReference type="Pfam" id="PF05913"/>
    </source>
</evidence>
<name>A0A0D8BYF2_GEOKU</name>
<dbReference type="SUPFAM" id="SSF51445">
    <property type="entry name" value="(Trans)glycosidases"/>
    <property type="match status" value="1"/>
</dbReference>
<proteinExistence type="predicted"/>
<comment type="caution">
    <text evidence="3">The sequence shown here is derived from an EMBL/GenBank/DDBJ whole genome shotgun (WGS) entry which is preliminary data.</text>
</comment>
<dbReference type="InterPro" id="IPR008589">
    <property type="entry name" value="MupG"/>
</dbReference>
<dbReference type="EMBL" id="JYBP01000003">
    <property type="protein sequence ID" value="KJE29165.1"/>
    <property type="molecule type" value="Genomic_DNA"/>
</dbReference>
<sequence>MLSFSFYLFQPLKQIEETFQRAVRFGAKELFTSLQLSKGNEMEDGKKLEFIGRLARCYGVGVAADVTPSALSCLPVGVGVAKALNRWGMVALRLDDGFSLDETVRLSKQIRVVLNASTITEREIRELVSRQIDWSNVEAWHNFYPRPETGLSGDTLAKQNRMLRQCGITSIGAFIPGNAQRRGPLYKGLPTLEDHREADPVYAYIELIKMYKVEKVFVGDLSVSDDVLRRMEWVRQEIIPIRYRPIVSARWLSVIETVHTNRRDAARDVIRSVESRRTLAWPQEALRSIDPAPRPTGSVTIDNERYGRYAGELQIALTDLPADDNVNVIGRVIKEDVPLLQHIGGGRAFCLIRC</sequence>
<dbReference type="Gene3D" id="3.20.20.70">
    <property type="entry name" value="Aldolase class I"/>
    <property type="match status" value="1"/>
</dbReference>
<feature type="domain" description="6-phospho-N-acetylmuramidase N-terminal" evidence="2">
    <location>
        <begin position="4"/>
        <end position="231"/>
    </location>
</feature>
<dbReference type="InterPro" id="IPR029000">
    <property type="entry name" value="Cyclophilin-like_dom_sf"/>
</dbReference>
<dbReference type="Proteomes" id="UP000032522">
    <property type="component" value="Unassembled WGS sequence"/>
</dbReference>
<dbReference type="SUPFAM" id="SSF50891">
    <property type="entry name" value="Cyclophilin-like"/>
    <property type="match status" value="1"/>
</dbReference>
<evidence type="ECO:0000313" key="4">
    <source>
        <dbReference type="Proteomes" id="UP000032522"/>
    </source>
</evidence>
<dbReference type="Gene3D" id="2.40.100.10">
    <property type="entry name" value="Cyclophilin-like"/>
    <property type="match status" value="1"/>
</dbReference>
<dbReference type="OrthoDB" id="5809921at2"/>
<reference evidence="3 4" key="1">
    <citation type="submission" date="2015-01" db="EMBL/GenBank/DDBJ databases">
        <authorList>
            <person name="Filippidou S."/>
            <person name="Jeanneret N."/>
            <person name="Russel-Delif L."/>
            <person name="Junier T."/>
            <person name="Wunderlin T."/>
            <person name="Molina V."/>
            <person name="Johnson S.L."/>
            <person name="Davenport K.W."/>
            <person name="Chain P.S."/>
            <person name="Dorador C."/>
            <person name="Junier P."/>
        </authorList>
    </citation>
    <scope>NUCLEOTIDE SEQUENCE [LARGE SCALE GENOMIC DNA]</scope>
    <source>
        <strain evidence="3 4">Et7/4</strain>
    </source>
</reference>
<dbReference type="InterPro" id="IPR043894">
    <property type="entry name" value="MupG_C"/>
</dbReference>
<dbReference type="Pfam" id="PF19200">
    <property type="entry name" value="MupG_N"/>
    <property type="match status" value="1"/>
</dbReference>
<dbReference type="AlphaFoldDB" id="A0A0D8BYF2"/>
<evidence type="ECO:0000259" key="2">
    <source>
        <dbReference type="Pfam" id="PF19200"/>
    </source>
</evidence>
<dbReference type="InterPro" id="IPR043797">
    <property type="entry name" value="MupG_N"/>
</dbReference>
<accession>A0A0D8BYF2</accession>
<protein>
    <recommendedName>
        <fullName evidence="5">Outer surface protein</fullName>
    </recommendedName>
</protein>
<dbReference type="PATRIC" id="fig|1462.6.peg.1800"/>
<dbReference type="InterPro" id="IPR017853">
    <property type="entry name" value="GH"/>
</dbReference>
<dbReference type="PANTHER" id="PTHR38435:SF2">
    <property type="entry name" value="DUF871 DOMAIN-CONTAINING PROTEIN"/>
    <property type="match status" value="1"/>
</dbReference>
<gene>
    <name evidence="3" type="ORF">LG52_1587</name>
</gene>
<organism evidence="3 4">
    <name type="scientific">Geobacillus kaustophilus</name>
    <dbReference type="NCBI Taxonomy" id="1462"/>
    <lineage>
        <taxon>Bacteria</taxon>
        <taxon>Bacillati</taxon>
        <taxon>Bacillota</taxon>
        <taxon>Bacilli</taxon>
        <taxon>Bacillales</taxon>
        <taxon>Anoxybacillaceae</taxon>
        <taxon>Geobacillus</taxon>
        <taxon>Geobacillus thermoleovorans group</taxon>
    </lineage>
</organism>
<evidence type="ECO:0008006" key="5">
    <source>
        <dbReference type="Google" id="ProtNLM"/>
    </source>
</evidence>
<dbReference type="InterPro" id="IPR013785">
    <property type="entry name" value="Aldolase_TIM"/>
</dbReference>
<dbReference type="Pfam" id="PF05913">
    <property type="entry name" value="MupG_C"/>
    <property type="match status" value="1"/>
</dbReference>
<dbReference type="RefSeq" id="WP_044733154.1">
    <property type="nucleotide sequence ID" value="NZ_JYBP01000003.1"/>
</dbReference>
<dbReference type="PANTHER" id="PTHR38435">
    <property type="match status" value="1"/>
</dbReference>
<evidence type="ECO:0000313" key="3">
    <source>
        <dbReference type="EMBL" id="KJE29165.1"/>
    </source>
</evidence>
<feature type="domain" description="6-phospho-N-acetylmuramidase C-terminal" evidence="1">
    <location>
        <begin position="253"/>
        <end position="351"/>
    </location>
</feature>